<dbReference type="STRING" id="436010.A0A166CGV6"/>
<proteinExistence type="predicted"/>
<dbReference type="AlphaFoldDB" id="A0A166CGV6"/>
<accession>A0A166CGV6</accession>
<protein>
    <submittedName>
        <fullName evidence="1">Uncharacterized protein</fullName>
    </submittedName>
</protein>
<gene>
    <name evidence="1" type="ORF">FIBSPDRAFT_677726</name>
</gene>
<dbReference type="OrthoDB" id="3344688at2759"/>
<feature type="non-terminal residue" evidence="1">
    <location>
        <position position="55"/>
    </location>
</feature>
<organism evidence="1 2">
    <name type="scientific">Athelia psychrophila</name>
    <dbReference type="NCBI Taxonomy" id="1759441"/>
    <lineage>
        <taxon>Eukaryota</taxon>
        <taxon>Fungi</taxon>
        <taxon>Dikarya</taxon>
        <taxon>Basidiomycota</taxon>
        <taxon>Agaricomycotina</taxon>
        <taxon>Agaricomycetes</taxon>
        <taxon>Agaricomycetidae</taxon>
        <taxon>Atheliales</taxon>
        <taxon>Atheliaceae</taxon>
        <taxon>Athelia</taxon>
    </lineage>
</organism>
<reference evidence="1 2" key="1">
    <citation type="journal article" date="2016" name="Mol. Biol. Evol.">
        <title>Comparative Genomics of Early-Diverging Mushroom-Forming Fungi Provides Insights into the Origins of Lignocellulose Decay Capabilities.</title>
        <authorList>
            <person name="Nagy L.G."/>
            <person name="Riley R."/>
            <person name="Tritt A."/>
            <person name="Adam C."/>
            <person name="Daum C."/>
            <person name="Floudas D."/>
            <person name="Sun H."/>
            <person name="Yadav J.S."/>
            <person name="Pangilinan J."/>
            <person name="Larsson K.H."/>
            <person name="Matsuura K."/>
            <person name="Barry K."/>
            <person name="Labutti K."/>
            <person name="Kuo R."/>
            <person name="Ohm R.A."/>
            <person name="Bhattacharya S.S."/>
            <person name="Shirouzu T."/>
            <person name="Yoshinaga Y."/>
            <person name="Martin F.M."/>
            <person name="Grigoriev I.V."/>
            <person name="Hibbett D.S."/>
        </authorList>
    </citation>
    <scope>NUCLEOTIDE SEQUENCE [LARGE SCALE GENOMIC DNA]</scope>
    <source>
        <strain evidence="1 2">CBS 109695</strain>
    </source>
</reference>
<dbReference type="EMBL" id="KV417629">
    <property type="protein sequence ID" value="KZP13645.1"/>
    <property type="molecule type" value="Genomic_DNA"/>
</dbReference>
<feature type="non-terminal residue" evidence="1">
    <location>
        <position position="1"/>
    </location>
</feature>
<name>A0A166CGV6_9AGAM</name>
<keyword evidence="2" id="KW-1185">Reference proteome</keyword>
<evidence type="ECO:0000313" key="2">
    <source>
        <dbReference type="Proteomes" id="UP000076532"/>
    </source>
</evidence>
<evidence type="ECO:0000313" key="1">
    <source>
        <dbReference type="EMBL" id="KZP13645.1"/>
    </source>
</evidence>
<sequence length="55" mass="6214">KRALRYLKHTRDMALCFQGSDFHLDMDLHGYSDADCPLGDTDTSRSTSGFVFISN</sequence>
<dbReference type="Proteomes" id="UP000076532">
    <property type="component" value="Unassembled WGS sequence"/>
</dbReference>